<keyword evidence="8" id="KW-1185">Reference proteome</keyword>
<dbReference type="InterPro" id="IPR015424">
    <property type="entry name" value="PyrdxlP-dep_Trfase"/>
</dbReference>
<evidence type="ECO:0000256" key="1">
    <source>
        <dbReference type="ARBA" id="ARBA00001933"/>
    </source>
</evidence>
<accession>A0A0F4GYP2</accession>
<keyword evidence="4" id="KW-0808">Transferase</keyword>
<dbReference type="GO" id="GO:0008483">
    <property type="term" value="F:transaminase activity"/>
    <property type="evidence" value="ECO:0007669"/>
    <property type="project" value="UniProtKB-KW"/>
</dbReference>
<dbReference type="STRING" id="1047168.A0A0F4GYP2"/>
<keyword evidence="5" id="KW-0663">Pyridoxal phosphate</keyword>
<dbReference type="Gene3D" id="3.40.640.10">
    <property type="entry name" value="Type I PLP-dependent aspartate aminotransferase-like (Major domain)"/>
    <property type="match status" value="1"/>
</dbReference>
<dbReference type="EMBL" id="LAFY01000099">
    <property type="protein sequence ID" value="KJY02148.1"/>
    <property type="molecule type" value="Genomic_DNA"/>
</dbReference>
<dbReference type="PANTHER" id="PTHR43795:SF32">
    <property type="entry name" value="AMINOTRANSFERASE GLII-RELATED"/>
    <property type="match status" value="1"/>
</dbReference>
<comment type="caution">
    <text evidence="7">The sequence shown here is derived from an EMBL/GenBank/DDBJ whole genome shotgun (WGS) entry which is preliminary data.</text>
</comment>
<evidence type="ECO:0000313" key="8">
    <source>
        <dbReference type="Proteomes" id="UP000033647"/>
    </source>
</evidence>
<reference evidence="7 8" key="1">
    <citation type="submission" date="2015-03" db="EMBL/GenBank/DDBJ databases">
        <title>RNA-seq based gene annotation and comparative genomics of four Zymoseptoria species reveal species-specific pathogenicity related genes and transposable element activity.</title>
        <authorList>
            <person name="Grandaubert J."/>
            <person name="Bhattacharyya A."/>
            <person name="Stukenbrock E.H."/>
        </authorList>
    </citation>
    <scope>NUCLEOTIDE SEQUENCE [LARGE SCALE GENOMIC DNA]</scope>
    <source>
        <strain evidence="7 8">Zb18110</strain>
    </source>
</reference>
<dbReference type="PANTHER" id="PTHR43795">
    <property type="entry name" value="BIFUNCTIONAL ASPARTATE AMINOTRANSFERASE AND GLUTAMATE/ASPARTATE-PREPHENATE AMINOTRANSFERASE-RELATED"/>
    <property type="match status" value="1"/>
</dbReference>
<protein>
    <submittedName>
        <fullName evidence="7">1-aminocyclopropane-1-carboxylate synthase like protein</fullName>
    </submittedName>
</protein>
<sequence>MQSVINLARAENQVVRKELLAIYKTSIRRELRVDSLTYPDGLGGNRSLRSALAGFFNRWLCPIEPIKDEHIAVTPGATNCLATILSCTCRPGDTVLIPGSYWNGFDVHFPLTPSVVIVNPAPIDPHANEMGPEIVASLEETIRQLSSTKKPRAIVITNPHNPTGRVYDRTVLEDLAVLCQRHSMRLIVDEVYALSRCAPPRTKGTSFRSAVSLDLNALGVDAKRVVTVWGTSKDFGSSGIRIGCAITRDPRLQKNLGFRATPQICALSSLVTTGLLNHSSLPYLIQKNQEFLGKAYKIVDKWCTSHDVDFVPAAYGLFVLARLAPLAQTAEDECAMCEALSEVGVLVAPGQHFHWRSFGWARICFAVEPDTLRVALRRIASALKLARTPVSQRARGKNDHKKPNV</sequence>
<dbReference type="InterPro" id="IPR015421">
    <property type="entry name" value="PyrdxlP-dep_Trfase_major"/>
</dbReference>
<dbReference type="InterPro" id="IPR015422">
    <property type="entry name" value="PyrdxlP-dep_Trfase_small"/>
</dbReference>
<comment type="cofactor">
    <cofactor evidence="1">
        <name>pyridoxal 5'-phosphate</name>
        <dbReference type="ChEBI" id="CHEBI:597326"/>
    </cofactor>
</comment>
<organism evidence="7 8">
    <name type="scientific">Zymoseptoria brevis</name>
    <dbReference type="NCBI Taxonomy" id="1047168"/>
    <lineage>
        <taxon>Eukaryota</taxon>
        <taxon>Fungi</taxon>
        <taxon>Dikarya</taxon>
        <taxon>Ascomycota</taxon>
        <taxon>Pezizomycotina</taxon>
        <taxon>Dothideomycetes</taxon>
        <taxon>Dothideomycetidae</taxon>
        <taxon>Mycosphaerellales</taxon>
        <taxon>Mycosphaerellaceae</taxon>
        <taxon>Zymoseptoria</taxon>
    </lineage>
</organism>
<name>A0A0F4GYP2_9PEZI</name>
<dbReference type="AlphaFoldDB" id="A0A0F4GYP2"/>
<comment type="similarity">
    <text evidence="2">Belongs to the class-I pyridoxal-phosphate-dependent aminotransferase family.</text>
</comment>
<feature type="domain" description="Aminotransferase class I/classII large" evidence="6">
    <location>
        <begin position="5"/>
        <end position="379"/>
    </location>
</feature>
<dbReference type="InterPro" id="IPR004839">
    <property type="entry name" value="Aminotransferase_I/II_large"/>
</dbReference>
<evidence type="ECO:0000256" key="3">
    <source>
        <dbReference type="ARBA" id="ARBA00022576"/>
    </source>
</evidence>
<evidence type="ECO:0000313" key="7">
    <source>
        <dbReference type="EMBL" id="KJY02148.1"/>
    </source>
</evidence>
<dbReference type="SUPFAM" id="SSF53383">
    <property type="entry name" value="PLP-dependent transferases"/>
    <property type="match status" value="1"/>
</dbReference>
<evidence type="ECO:0000256" key="4">
    <source>
        <dbReference type="ARBA" id="ARBA00022679"/>
    </source>
</evidence>
<dbReference type="CDD" id="cd00609">
    <property type="entry name" value="AAT_like"/>
    <property type="match status" value="1"/>
</dbReference>
<dbReference type="PRINTS" id="PR00753">
    <property type="entry name" value="ACCSYNTHASE"/>
</dbReference>
<dbReference type="InterPro" id="IPR050478">
    <property type="entry name" value="Ethylene_sulfur-biosynth"/>
</dbReference>
<keyword evidence="3" id="KW-0032">Aminotransferase</keyword>
<dbReference type="Pfam" id="PF00155">
    <property type="entry name" value="Aminotran_1_2"/>
    <property type="match status" value="1"/>
</dbReference>
<evidence type="ECO:0000259" key="6">
    <source>
        <dbReference type="Pfam" id="PF00155"/>
    </source>
</evidence>
<dbReference type="GO" id="GO:0030170">
    <property type="term" value="F:pyridoxal phosphate binding"/>
    <property type="evidence" value="ECO:0007669"/>
    <property type="project" value="InterPro"/>
</dbReference>
<dbReference type="GO" id="GO:0006520">
    <property type="term" value="P:amino acid metabolic process"/>
    <property type="evidence" value="ECO:0007669"/>
    <property type="project" value="TreeGrafter"/>
</dbReference>
<dbReference type="OrthoDB" id="7042322at2759"/>
<evidence type="ECO:0000256" key="5">
    <source>
        <dbReference type="ARBA" id="ARBA00022898"/>
    </source>
</evidence>
<evidence type="ECO:0000256" key="2">
    <source>
        <dbReference type="ARBA" id="ARBA00007441"/>
    </source>
</evidence>
<gene>
    <name evidence="7" type="ORF">TI39_contig102g00003</name>
</gene>
<proteinExistence type="inferred from homology"/>
<dbReference type="Proteomes" id="UP000033647">
    <property type="component" value="Unassembled WGS sequence"/>
</dbReference>
<dbReference type="Gene3D" id="3.90.1150.10">
    <property type="entry name" value="Aspartate Aminotransferase, domain 1"/>
    <property type="match status" value="1"/>
</dbReference>